<dbReference type="PRINTS" id="PR00081">
    <property type="entry name" value="GDHRDH"/>
</dbReference>
<reference evidence="4" key="1">
    <citation type="journal article" date="2017" name="Genome Biol.">
        <title>Comparative genomics reveals high biological diversity and specific adaptations in the industrially and medically important fungal genus Aspergillus.</title>
        <authorList>
            <person name="de Vries R.P."/>
            <person name="Riley R."/>
            <person name="Wiebenga A."/>
            <person name="Aguilar-Osorio G."/>
            <person name="Amillis S."/>
            <person name="Uchima C.A."/>
            <person name="Anderluh G."/>
            <person name="Asadollahi M."/>
            <person name="Askin M."/>
            <person name="Barry K."/>
            <person name="Battaglia E."/>
            <person name="Bayram O."/>
            <person name="Benocci T."/>
            <person name="Braus-Stromeyer S.A."/>
            <person name="Caldana C."/>
            <person name="Canovas D."/>
            <person name="Cerqueira G.C."/>
            <person name="Chen F."/>
            <person name="Chen W."/>
            <person name="Choi C."/>
            <person name="Clum A."/>
            <person name="Dos Santos R.A."/>
            <person name="Damasio A.R."/>
            <person name="Diallinas G."/>
            <person name="Emri T."/>
            <person name="Fekete E."/>
            <person name="Flipphi M."/>
            <person name="Freyberg S."/>
            <person name="Gallo A."/>
            <person name="Gournas C."/>
            <person name="Habgood R."/>
            <person name="Hainaut M."/>
            <person name="Harispe M.L."/>
            <person name="Henrissat B."/>
            <person name="Hilden K.S."/>
            <person name="Hope R."/>
            <person name="Hossain A."/>
            <person name="Karabika E."/>
            <person name="Karaffa L."/>
            <person name="Karanyi Z."/>
            <person name="Krasevec N."/>
            <person name="Kuo A."/>
            <person name="Kusch H."/>
            <person name="LaButti K."/>
            <person name="Lagendijk E.L."/>
            <person name="Lapidus A."/>
            <person name="Levasseur A."/>
            <person name="Lindquist E."/>
            <person name="Lipzen A."/>
            <person name="Logrieco A.F."/>
            <person name="MacCabe A."/>
            <person name="Maekelae M.R."/>
            <person name="Malavazi I."/>
            <person name="Melin P."/>
            <person name="Meyer V."/>
            <person name="Mielnichuk N."/>
            <person name="Miskei M."/>
            <person name="Molnar A.P."/>
            <person name="Mule G."/>
            <person name="Ngan C.Y."/>
            <person name="Orejas M."/>
            <person name="Orosz E."/>
            <person name="Ouedraogo J.P."/>
            <person name="Overkamp K.M."/>
            <person name="Park H.-S."/>
            <person name="Perrone G."/>
            <person name="Piumi F."/>
            <person name="Punt P.J."/>
            <person name="Ram A.F."/>
            <person name="Ramon A."/>
            <person name="Rauscher S."/>
            <person name="Record E."/>
            <person name="Riano-Pachon D.M."/>
            <person name="Robert V."/>
            <person name="Roehrig J."/>
            <person name="Ruller R."/>
            <person name="Salamov A."/>
            <person name="Salih N.S."/>
            <person name="Samson R.A."/>
            <person name="Sandor E."/>
            <person name="Sanguinetti M."/>
            <person name="Schuetze T."/>
            <person name="Sepcic K."/>
            <person name="Shelest E."/>
            <person name="Sherlock G."/>
            <person name="Sophianopoulou V."/>
            <person name="Squina F.M."/>
            <person name="Sun H."/>
            <person name="Susca A."/>
            <person name="Todd R.B."/>
            <person name="Tsang A."/>
            <person name="Unkles S.E."/>
            <person name="van de Wiele N."/>
            <person name="van Rossen-Uffink D."/>
            <person name="Oliveira J.V."/>
            <person name="Vesth T.C."/>
            <person name="Visser J."/>
            <person name="Yu J.-H."/>
            <person name="Zhou M."/>
            <person name="Andersen M.R."/>
            <person name="Archer D.B."/>
            <person name="Baker S.E."/>
            <person name="Benoit I."/>
            <person name="Brakhage A.A."/>
            <person name="Braus G.H."/>
            <person name="Fischer R."/>
            <person name="Frisvad J.C."/>
            <person name="Goldman G.H."/>
            <person name="Houbraken J."/>
            <person name="Oakley B."/>
            <person name="Pocsi I."/>
            <person name="Scazzocchio C."/>
            <person name="Seiboth B."/>
            <person name="vanKuyk P.A."/>
            <person name="Wortman J."/>
            <person name="Dyer P.S."/>
            <person name="Grigoriev I.V."/>
        </authorList>
    </citation>
    <scope>NUCLEOTIDE SEQUENCE [LARGE SCALE GENOMIC DNA]</scope>
    <source>
        <strain evidence="4">CBS 593.65</strain>
    </source>
</reference>
<dbReference type="EMBL" id="KV878601">
    <property type="protein sequence ID" value="OJJ52517.1"/>
    <property type="molecule type" value="Genomic_DNA"/>
</dbReference>
<dbReference type="PANTHER" id="PTHR43544:SF12">
    <property type="entry name" value="NAD(P)-BINDING ROSSMANN-FOLD SUPERFAMILY PROTEIN"/>
    <property type="match status" value="1"/>
</dbReference>
<dbReference type="AlphaFoldDB" id="A0A1L9SZE1"/>
<dbReference type="GeneID" id="63764467"/>
<dbReference type="RefSeq" id="XP_040696323.1">
    <property type="nucleotide sequence ID" value="XM_040848394.1"/>
</dbReference>
<evidence type="ECO:0000256" key="1">
    <source>
        <dbReference type="ARBA" id="ARBA00006484"/>
    </source>
</evidence>
<dbReference type="Proteomes" id="UP000184356">
    <property type="component" value="Unassembled WGS sequence"/>
</dbReference>
<dbReference type="Gene3D" id="3.40.50.720">
    <property type="entry name" value="NAD(P)-binding Rossmann-like Domain"/>
    <property type="match status" value="1"/>
</dbReference>
<dbReference type="InterPro" id="IPR002347">
    <property type="entry name" value="SDR_fam"/>
</dbReference>
<dbReference type="CDD" id="cd05325">
    <property type="entry name" value="carb_red_sniffer_like_SDR_c"/>
    <property type="match status" value="1"/>
</dbReference>
<dbReference type="GO" id="GO:0005737">
    <property type="term" value="C:cytoplasm"/>
    <property type="evidence" value="ECO:0007669"/>
    <property type="project" value="TreeGrafter"/>
</dbReference>
<protein>
    <recommendedName>
        <fullName evidence="5">Short-chain dehydrogenase</fullName>
    </recommendedName>
</protein>
<organism evidence="3 4">
    <name type="scientific">Aspergillus sydowii CBS 593.65</name>
    <dbReference type="NCBI Taxonomy" id="1036612"/>
    <lineage>
        <taxon>Eukaryota</taxon>
        <taxon>Fungi</taxon>
        <taxon>Dikarya</taxon>
        <taxon>Ascomycota</taxon>
        <taxon>Pezizomycotina</taxon>
        <taxon>Eurotiomycetes</taxon>
        <taxon>Eurotiomycetidae</taxon>
        <taxon>Eurotiales</taxon>
        <taxon>Aspergillaceae</taxon>
        <taxon>Aspergillus</taxon>
        <taxon>Aspergillus subgen. Nidulantes</taxon>
    </lineage>
</organism>
<evidence type="ECO:0000313" key="4">
    <source>
        <dbReference type="Proteomes" id="UP000184356"/>
    </source>
</evidence>
<dbReference type="VEuPathDB" id="FungiDB:ASPSYDRAFT_51930"/>
<name>A0A1L9SZE1_9EURO</name>
<sequence length="231" mass="25195">MEQKTALVIGANRGIGIRVARELLQRKWNVVATVRPTSQDDESVKELASTGASILQLDYTDGRSIIQAVKEYGTGPLDVLINNGAIGPKHLAWDEHTSEILTELFQINVIGPLLASKAFYPNLRLSPNGKIVNITSGSASIARNNGMNMGYRMSKTALNQMSVTMAKEILSNDDNITVIALYPGHLATRMSNFSSSNDMETSITGVVDVIENVNIEQTGSYLNWEGKTVPW</sequence>
<dbReference type="SUPFAM" id="SSF51735">
    <property type="entry name" value="NAD(P)-binding Rossmann-fold domains"/>
    <property type="match status" value="1"/>
</dbReference>
<evidence type="ECO:0008006" key="5">
    <source>
        <dbReference type="Google" id="ProtNLM"/>
    </source>
</evidence>
<dbReference type="OrthoDB" id="7289984at2759"/>
<evidence type="ECO:0000256" key="2">
    <source>
        <dbReference type="RuleBase" id="RU000363"/>
    </source>
</evidence>
<gene>
    <name evidence="3" type="ORF">ASPSYDRAFT_51930</name>
</gene>
<dbReference type="GO" id="GO:0016491">
    <property type="term" value="F:oxidoreductase activity"/>
    <property type="evidence" value="ECO:0007669"/>
    <property type="project" value="TreeGrafter"/>
</dbReference>
<keyword evidence="4" id="KW-1185">Reference proteome</keyword>
<dbReference type="InterPro" id="IPR051468">
    <property type="entry name" value="Fungal_SecMetab_SDRs"/>
</dbReference>
<accession>A0A1L9SZE1</accession>
<comment type="similarity">
    <text evidence="1 2">Belongs to the short-chain dehydrogenases/reductases (SDR) family.</text>
</comment>
<dbReference type="InterPro" id="IPR036291">
    <property type="entry name" value="NAD(P)-bd_dom_sf"/>
</dbReference>
<dbReference type="Pfam" id="PF00106">
    <property type="entry name" value="adh_short"/>
    <property type="match status" value="1"/>
</dbReference>
<dbReference type="PANTHER" id="PTHR43544">
    <property type="entry name" value="SHORT-CHAIN DEHYDROGENASE/REDUCTASE"/>
    <property type="match status" value="1"/>
</dbReference>
<evidence type="ECO:0000313" key="3">
    <source>
        <dbReference type="EMBL" id="OJJ52517.1"/>
    </source>
</evidence>
<dbReference type="PRINTS" id="PR00080">
    <property type="entry name" value="SDRFAMILY"/>
</dbReference>
<proteinExistence type="inferred from homology"/>